<dbReference type="GO" id="GO:0006364">
    <property type="term" value="P:rRNA processing"/>
    <property type="evidence" value="ECO:0007669"/>
    <property type="project" value="UniProtKB-KW"/>
</dbReference>
<dbReference type="AlphaFoldDB" id="A0A1Y1L729"/>
<dbReference type="SUPFAM" id="SSF160350">
    <property type="entry name" value="Rnp2-like"/>
    <property type="match status" value="1"/>
</dbReference>
<evidence type="ECO:0000256" key="6">
    <source>
        <dbReference type="PIRNR" id="PIRNR023803"/>
    </source>
</evidence>
<dbReference type="GO" id="GO:0001682">
    <property type="term" value="P:tRNA 5'-leader removal"/>
    <property type="evidence" value="ECO:0007669"/>
    <property type="project" value="InterPro"/>
</dbReference>
<evidence type="ECO:0000256" key="5">
    <source>
        <dbReference type="ARBA" id="ARBA00044198"/>
    </source>
</evidence>
<dbReference type="Gene3D" id="3.30.70.3250">
    <property type="entry name" value="Ribonuclease P, Pop5 subunit"/>
    <property type="match status" value="1"/>
</dbReference>
<proteinExistence type="inferred from homology"/>
<keyword evidence="4 6" id="KW-0539">Nucleus</keyword>
<dbReference type="InParanoid" id="A0A1Y1L729"/>
<comment type="function">
    <text evidence="6">Component of ribonuclease P, a protein complex that generates mature tRNA molecules by cleaving their 5'-ends.</text>
</comment>
<dbReference type="InterPro" id="IPR038085">
    <property type="entry name" value="Rnp2-like_sf"/>
</dbReference>
<dbReference type="FunCoup" id="A0A1Y1L729">
    <property type="interactions" value="648"/>
</dbReference>
<comment type="subcellular location">
    <subcellularLocation>
        <location evidence="6">Nucleus</location>
        <location evidence="6">Nucleolus</location>
    </subcellularLocation>
</comment>
<reference evidence="7" key="1">
    <citation type="journal article" date="2016" name="Sci. Rep.">
        <title>Molecular characterization of firefly nuptial gifts: a multi-omics approach sheds light on postcopulatory sexual selection.</title>
        <authorList>
            <person name="Al-Wathiqui N."/>
            <person name="Fallon T.R."/>
            <person name="South A."/>
            <person name="Weng J.K."/>
            <person name="Lewis S.M."/>
        </authorList>
    </citation>
    <scope>NUCLEOTIDE SEQUENCE</scope>
</reference>
<dbReference type="GO" id="GO:0033204">
    <property type="term" value="F:ribonuclease P RNA binding"/>
    <property type="evidence" value="ECO:0007669"/>
    <property type="project" value="InterPro"/>
</dbReference>
<comment type="similarity">
    <text evidence="1 6">Belongs to the eukaryotic/archaeal RNase P protein component 2 family.</text>
</comment>
<reference evidence="8" key="3">
    <citation type="submission" date="2019-08" db="EMBL/GenBank/DDBJ databases">
        <authorList>
            <consortium name="Photinus pyralis genome working group"/>
            <person name="Fallon T.R."/>
            <person name="Sander Lower S.E."/>
            <person name="Weng J.-K."/>
        </authorList>
    </citation>
    <scope>NUCLEOTIDE SEQUENCE</scope>
    <source>
        <strain evidence="8">1611_PpyrPB1</strain>
        <tissue evidence="8">Whole body</tissue>
    </source>
</reference>
<dbReference type="Proteomes" id="UP000327044">
    <property type="component" value="Unassembled WGS sequence"/>
</dbReference>
<accession>A0A1Y1L729</accession>
<name>A0A1Y1L729_PHOPY</name>
<dbReference type="Pfam" id="PF01900">
    <property type="entry name" value="RNase_P_Rpp14"/>
    <property type="match status" value="1"/>
</dbReference>
<dbReference type="EMBL" id="VVIM01000008">
    <property type="protein sequence ID" value="KAB0794389.1"/>
    <property type="molecule type" value="Genomic_DNA"/>
</dbReference>
<sequence length="149" mass="17188">MVRHKQRYMVIEINSPQQRKDDSLVIPSSALYRALSKKVQQLHGDFGSAAIREGFVAKYFNEKTRIAIVRSRHGPHKLITTVLPFVTEIDKKQVSLVTLYTGATMRQCFKFILNHQRKKIDELCANLQSDEEKTAISEAFLKFHNKTLL</sequence>
<evidence type="ECO:0000256" key="4">
    <source>
        <dbReference type="ARBA" id="ARBA00023242"/>
    </source>
</evidence>
<gene>
    <name evidence="8" type="ORF">PPYR_11228</name>
</gene>
<organism evidence="7">
    <name type="scientific">Photinus pyralis</name>
    <name type="common">Common eastern firefly</name>
    <name type="synonym">Lampyris pyralis</name>
    <dbReference type="NCBI Taxonomy" id="7054"/>
    <lineage>
        <taxon>Eukaryota</taxon>
        <taxon>Metazoa</taxon>
        <taxon>Ecdysozoa</taxon>
        <taxon>Arthropoda</taxon>
        <taxon>Hexapoda</taxon>
        <taxon>Insecta</taxon>
        <taxon>Pterygota</taxon>
        <taxon>Neoptera</taxon>
        <taxon>Endopterygota</taxon>
        <taxon>Coleoptera</taxon>
        <taxon>Polyphaga</taxon>
        <taxon>Elateriformia</taxon>
        <taxon>Elateroidea</taxon>
        <taxon>Lampyridae</taxon>
        <taxon>Lampyrinae</taxon>
        <taxon>Photinus</taxon>
    </lineage>
</organism>
<dbReference type="InterPro" id="IPR002759">
    <property type="entry name" value="Pop5/Rpp14/Rnp2-like"/>
</dbReference>
<protein>
    <recommendedName>
        <fullName evidence="5 6">Ribonuclease P/MRP protein subunit POP5</fullName>
    </recommendedName>
</protein>
<dbReference type="GO" id="GO:0030677">
    <property type="term" value="C:ribonuclease P complex"/>
    <property type="evidence" value="ECO:0007669"/>
    <property type="project" value="InterPro"/>
</dbReference>
<dbReference type="PIRSF" id="PIRSF023803">
    <property type="entry name" value="Ribonuclease_P_prd"/>
    <property type="match status" value="1"/>
</dbReference>
<dbReference type="InterPro" id="IPR016819">
    <property type="entry name" value="RNase_P/MRP_POP5"/>
</dbReference>
<evidence type="ECO:0000313" key="9">
    <source>
        <dbReference type="Proteomes" id="UP000327044"/>
    </source>
</evidence>
<dbReference type="PANTHER" id="PTHR48414">
    <property type="entry name" value="POP5 HOMOLOG, RIBONUCLEASE P_MRP SUBUNIT"/>
    <property type="match status" value="1"/>
</dbReference>
<keyword evidence="2" id="KW-0698">rRNA processing</keyword>
<evidence type="ECO:0000256" key="1">
    <source>
        <dbReference type="ARBA" id="ARBA00010800"/>
    </source>
</evidence>
<reference evidence="8 9" key="2">
    <citation type="journal article" date="2018" name="Elife">
        <title>Firefly genomes illuminate parallel origins of bioluminescence in beetles.</title>
        <authorList>
            <person name="Fallon T.R."/>
            <person name="Lower S.E."/>
            <person name="Chang C.H."/>
            <person name="Bessho-Uehara M."/>
            <person name="Martin G.J."/>
            <person name="Bewick A.J."/>
            <person name="Behringer M."/>
            <person name="Debat H.J."/>
            <person name="Wong I."/>
            <person name="Day J.C."/>
            <person name="Suvorov A."/>
            <person name="Silva C.J."/>
            <person name="Stanger-Hall K.F."/>
            <person name="Hall D.W."/>
            <person name="Schmitz R.J."/>
            <person name="Nelson D.R."/>
            <person name="Lewis S.M."/>
            <person name="Shigenobu S."/>
            <person name="Bybee S.M."/>
            <person name="Larracuente A.M."/>
            <person name="Oba Y."/>
            <person name="Weng J.K."/>
        </authorList>
    </citation>
    <scope>NUCLEOTIDE SEQUENCE [LARGE SCALE GENOMIC DNA]</scope>
    <source>
        <strain evidence="8">1611_PpyrPB1</strain>
        <tissue evidence="8">Whole body</tissue>
    </source>
</reference>
<keyword evidence="9" id="KW-1185">Reference proteome</keyword>
<dbReference type="PANTHER" id="PTHR48414:SF1">
    <property type="entry name" value="POP5 HOMOLOG, RIBONUCLEASE P_MRP SUBUNIT"/>
    <property type="match status" value="1"/>
</dbReference>
<evidence type="ECO:0000313" key="8">
    <source>
        <dbReference type="EMBL" id="KAB0794389.1"/>
    </source>
</evidence>
<evidence type="ECO:0000256" key="3">
    <source>
        <dbReference type="ARBA" id="ARBA00022694"/>
    </source>
</evidence>
<keyword evidence="3 6" id="KW-0819">tRNA processing</keyword>
<dbReference type="EMBL" id="GEZM01063012">
    <property type="protein sequence ID" value="JAV69384.1"/>
    <property type="molecule type" value="Transcribed_RNA"/>
</dbReference>
<evidence type="ECO:0000256" key="2">
    <source>
        <dbReference type="ARBA" id="ARBA00022552"/>
    </source>
</evidence>
<dbReference type="GO" id="GO:0005730">
    <property type="term" value="C:nucleolus"/>
    <property type="evidence" value="ECO:0007669"/>
    <property type="project" value="UniProtKB-SubCell"/>
</dbReference>
<evidence type="ECO:0000313" key="7">
    <source>
        <dbReference type="EMBL" id="JAV69384.1"/>
    </source>
</evidence>